<dbReference type="InterPro" id="IPR016181">
    <property type="entry name" value="Acyl_CoA_acyltransferase"/>
</dbReference>
<comment type="caution">
    <text evidence="2">The sequence shown here is derived from an EMBL/GenBank/DDBJ whole genome shotgun (WGS) entry which is preliminary data.</text>
</comment>
<dbReference type="RefSeq" id="WP_242163954.1">
    <property type="nucleotide sequence ID" value="NZ_JAJMLW010000001.1"/>
</dbReference>
<dbReference type="SUPFAM" id="SSF55729">
    <property type="entry name" value="Acyl-CoA N-acyltransferases (Nat)"/>
    <property type="match status" value="1"/>
</dbReference>
<dbReference type="EMBL" id="JAJMLW010000001">
    <property type="protein sequence ID" value="MCI2241623.1"/>
    <property type="molecule type" value="Genomic_DNA"/>
</dbReference>
<protein>
    <submittedName>
        <fullName evidence="2">GNAT family N-acetyltransferase</fullName>
    </submittedName>
</protein>
<evidence type="ECO:0000259" key="1">
    <source>
        <dbReference type="PROSITE" id="PS51186"/>
    </source>
</evidence>
<evidence type="ECO:0000313" key="2">
    <source>
        <dbReference type="EMBL" id="MCI2241623.1"/>
    </source>
</evidence>
<gene>
    <name evidence="2" type="ORF">LPT13_04540</name>
</gene>
<accession>A0ABS9WFJ8</accession>
<dbReference type="Proteomes" id="UP001430755">
    <property type="component" value="Unassembled WGS sequence"/>
</dbReference>
<dbReference type="Pfam" id="PF13508">
    <property type="entry name" value="Acetyltransf_7"/>
    <property type="match status" value="1"/>
</dbReference>
<name>A0ABS9WFJ8_9ACTN</name>
<dbReference type="InterPro" id="IPR000182">
    <property type="entry name" value="GNAT_dom"/>
</dbReference>
<proteinExistence type="predicted"/>
<feature type="domain" description="N-acetyltransferase" evidence="1">
    <location>
        <begin position="1"/>
        <end position="136"/>
    </location>
</feature>
<reference evidence="2" key="1">
    <citation type="submission" date="2021-11" db="EMBL/GenBank/DDBJ databases">
        <title>A Novel Adlercreutzia Species, isolated from a Allomyrina dichotoma larva feces.</title>
        <authorList>
            <person name="Suh M.K."/>
        </authorList>
    </citation>
    <scope>NUCLEOTIDE SEQUENCE</scope>
    <source>
        <strain evidence="2">JBNU-10</strain>
    </source>
</reference>
<organism evidence="2 3">
    <name type="scientific">Adlercreutzia faecimuris</name>
    <dbReference type="NCBI Taxonomy" id="2897341"/>
    <lineage>
        <taxon>Bacteria</taxon>
        <taxon>Bacillati</taxon>
        <taxon>Actinomycetota</taxon>
        <taxon>Coriobacteriia</taxon>
        <taxon>Eggerthellales</taxon>
        <taxon>Eggerthellaceae</taxon>
        <taxon>Adlercreutzia</taxon>
    </lineage>
</organism>
<keyword evidence="3" id="KW-1185">Reference proteome</keyword>
<dbReference type="Gene3D" id="3.40.630.30">
    <property type="match status" value="1"/>
</dbReference>
<evidence type="ECO:0000313" key="3">
    <source>
        <dbReference type="Proteomes" id="UP001430755"/>
    </source>
</evidence>
<dbReference type="CDD" id="cd04301">
    <property type="entry name" value="NAT_SF"/>
    <property type="match status" value="1"/>
</dbReference>
<sequence length="141" mass="15243">MADLFTLRAAVEADRPYLDAYCWNEGMDNLPSLERVTVAANADDEPVGFIRIALGANGAAHVNPVVTHASWRGYGVGRALMEAAAAEHGELRLVARGASVPFYDALGFEECDWGLIDTSVTENCEGCELVDECNPKPMRRG</sequence>
<dbReference type="PROSITE" id="PS51186">
    <property type="entry name" value="GNAT"/>
    <property type="match status" value="1"/>
</dbReference>